<gene>
    <name evidence="1" type="ORF">DF017_35410</name>
</gene>
<dbReference type="Proteomes" id="UP000281098">
    <property type="component" value="Unassembled WGS sequence"/>
</dbReference>
<protein>
    <submittedName>
        <fullName evidence="1">Uncharacterized protein</fullName>
    </submittedName>
</protein>
<sequence length="279" mass="30682">MNPTQIACKLIHSDHPNKWQVIGETLSASEMLAAVEYVWQHHGSAVIFAGAYFYVEPLMRIKRTIDDLIAKARGLSTDQHGMDVCTRIGYSLGNLQAGMWFTGEPNDLWSLFDLAPALKWHDGIQHLVAGYATSVHARTNAVQDQGRLLAREALVTRLESYMRANRAFLRVADADHISRRTLILAACDAWGEVRSALAAVNGEVSVGVEQCAEDACALANRVGAMPGTARDMPEQFDGQPVLMQAWSDGAAGLPPDTITRDMLQHEFDRIRADLTLQNA</sequence>
<evidence type="ECO:0000313" key="2">
    <source>
        <dbReference type="Proteomes" id="UP000281098"/>
    </source>
</evidence>
<organism evidence="1 2">
    <name type="scientific">Burkholderia stagnalis</name>
    <dbReference type="NCBI Taxonomy" id="1503054"/>
    <lineage>
        <taxon>Bacteria</taxon>
        <taxon>Pseudomonadati</taxon>
        <taxon>Pseudomonadota</taxon>
        <taxon>Betaproteobacteria</taxon>
        <taxon>Burkholderiales</taxon>
        <taxon>Burkholderiaceae</taxon>
        <taxon>Burkholderia</taxon>
        <taxon>Burkholderia cepacia complex</taxon>
    </lineage>
</organism>
<dbReference type="RefSeq" id="WP_124492035.1">
    <property type="nucleotide sequence ID" value="NZ_QTOI01000091.1"/>
</dbReference>
<evidence type="ECO:0000313" key="1">
    <source>
        <dbReference type="EMBL" id="RQY79003.1"/>
    </source>
</evidence>
<name>A0ABX9YCQ8_9BURK</name>
<comment type="caution">
    <text evidence="1">The sequence shown here is derived from an EMBL/GenBank/DDBJ whole genome shotgun (WGS) entry which is preliminary data.</text>
</comment>
<dbReference type="EMBL" id="QTPM01000092">
    <property type="protein sequence ID" value="RQY79003.1"/>
    <property type="molecule type" value="Genomic_DNA"/>
</dbReference>
<accession>A0ABX9YCQ8</accession>
<reference evidence="1 2" key="1">
    <citation type="submission" date="2018-08" db="EMBL/GenBank/DDBJ databases">
        <title>Comparative analysis of Burkholderia isolates from Puerto Rico.</title>
        <authorList>
            <person name="Hall C."/>
            <person name="Sahl J."/>
            <person name="Wagner D."/>
        </authorList>
    </citation>
    <scope>NUCLEOTIDE SEQUENCE [LARGE SCALE GENOMIC DNA]</scope>
    <source>
        <strain evidence="1 2">Bp8966</strain>
    </source>
</reference>
<keyword evidence="2" id="KW-1185">Reference proteome</keyword>
<proteinExistence type="predicted"/>